<name>K9UDV8_CHAP6</name>
<dbReference type="GO" id="GO:0016788">
    <property type="term" value="F:hydrolase activity, acting on ester bonds"/>
    <property type="evidence" value="ECO:0007669"/>
    <property type="project" value="InterPro"/>
</dbReference>
<dbReference type="AlphaFoldDB" id="K9UDV8"/>
<keyword evidence="3" id="KW-1185">Reference proteome</keyword>
<evidence type="ECO:0000256" key="1">
    <source>
        <dbReference type="ARBA" id="ARBA00022801"/>
    </source>
</evidence>
<reference evidence="2 3" key="1">
    <citation type="submission" date="2012-05" db="EMBL/GenBank/DDBJ databases">
        <title>Finished chromosome of genome of Chamaesiphon sp. PCC 6605.</title>
        <authorList>
            <consortium name="US DOE Joint Genome Institute"/>
            <person name="Gugger M."/>
            <person name="Coursin T."/>
            <person name="Rippka R."/>
            <person name="Tandeau De Marsac N."/>
            <person name="Huntemann M."/>
            <person name="Wei C.-L."/>
            <person name="Han J."/>
            <person name="Detter J.C."/>
            <person name="Han C."/>
            <person name="Tapia R."/>
            <person name="Chen A."/>
            <person name="Kyrpides N."/>
            <person name="Mavromatis K."/>
            <person name="Markowitz V."/>
            <person name="Szeto E."/>
            <person name="Ivanova N."/>
            <person name="Pagani I."/>
            <person name="Pati A."/>
            <person name="Goodwin L."/>
            <person name="Nordberg H.P."/>
            <person name="Cantor M.N."/>
            <person name="Hua S.X."/>
            <person name="Woyke T."/>
            <person name="Kerfeld C.A."/>
        </authorList>
    </citation>
    <scope>NUCLEOTIDE SEQUENCE [LARGE SCALE GENOMIC DNA]</scope>
    <source>
        <strain evidence="3">ATCC 27169 / PCC 6605</strain>
    </source>
</reference>
<dbReference type="STRING" id="1173020.Cha6605_1917"/>
<dbReference type="eggNOG" id="COG3511">
    <property type="taxonomic scope" value="Bacteria"/>
</dbReference>
<dbReference type="EMBL" id="CP003600">
    <property type="protein sequence ID" value="AFY93025.1"/>
    <property type="molecule type" value="Genomic_DNA"/>
</dbReference>
<dbReference type="SUPFAM" id="SSF53649">
    <property type="entry name" value="Alkaline phosphatase-like"/>
    <property type="match status" value="1"/>
</dbReference>
<gene>
    <name evidence="2" type="ORF">Cha6605_1917</name>
</gene>
<dbReference type="InterPro" id="IPR017850">
    <property type="entry name" value="Alkaline_phosphatase_core_sf"/>
</dbReference>
<accession>K9UDV8</accession>
<dbReference type="GO" id="GO:0009395">
    <property type="term" value="P:phospholipid catabolic process"/>
    <property type="evidence" value="ECO:0007669"/>
    <property type="project" value="TreeGrafter"/>
</dbReference>
<dbReference type="HOGENOM" id="CLU_027977_1_0_3"/>
<dbReference type="PANTHER" id="PTHR31956:SF8">
    <property type="entry name" value="ACID PHOSPHATASE PHOA (AFU_ORTHOLOGUE AFUA_1G03570)"/>
    <property type="match status" value="1"/>
</dbReference>
<dbReference type="Pfam" id="PF04185">
    <property type="entry name" value="Phosphoesterase"/>
    <property type="match status" value="1"/>
</dbReference>
<dbReference type="OrthoDB" id="9770871at2"/>
<dbReference type="Gene3D" id="3.40.720.10">
    <property type="entry name" value="Alkaline Phosphatase, subunit A"/>
    <property type="match status" value="1"/>
</dbReference>
<keyword evidence="1" id="KW-0378">Hydrolase</keyword>
<dbReference type="Proteomes" id="UP000010366">
    <property type="component" value="Chromosome"/>
</dbReference>
<protein>
    <submittedName>
        <fullName evidence="2">Phospholipase C</fullName>
    </submittedName>
</protein>
<proteinExistence type="predicted"/>
<dbReference type="KEGG" id="cmp:Cha6605_1917"/>
<dbReference type="PROSITE" id="PS51257">
    <property type="entry name" value="PROKAR_LIPOPROTEIN"/>
    <property type="match status" value="1"/>
</dbReference>
<organism evidence="2 3">
    <name type="scientific">Chamaesiphon minutus (strain ATCC 27169 / PCC 6605)</name>
    <dbReference type="NCBI Taxonomy" id="1173020"/>
    <lineage>
        <taxon>Bacteria</taxon>
        <taxon>Bacillati</taxon>
        <taxon>Cyanobacteriota</taxon>
        <taxon>Cyanophyceae</taxon>
        <taxon>Gomontiellales</taxon>
        <taxon>Chamaesiphonaceae</taxon>
        <taxon>Chamaesiphon</taxon>
    </lineage>
</organism>
<evidence type="ECO:0000313" key="2">
    <source>
        <dbReference type="EMBL" id="AFY93025.1"/>
    </source>
</evidence>
<dbReference type="InterPro" id="IPR007312">
    <property type="entry name" value="Phosphoesterase"/>
</dbReference>
<evidence type="ECO:0000313" key="3">
    <source>
        <dbReference type="Proteomes" id="UP000010366"/>
    </source>
</evidence>
<dbReference type="PANTHER" id="PTHR31956">
    <property type="entry name" value="NON-SPECIFIC PHOSPHOLIPASE C4-RELATED"/>
    <property type="match status" value="1"/>
</dbReference>
<sequence length="387" mass="42148">MTVERTLVMTLCTLSLGSWMSGCSFLRPPLANTSPQIGVPTSASNSPNSNISKNITPADRAIPHYKHIFTIVAENKGYAQIIGSPNAPRINQFAKTYGLASNFYGEVHPSEANYVAMLGGSNFGIHDDDAFYCQSASSDAFCPHAHKPDYANHTITAKSLLDQLKQKGLTWKGYFENLPAPGSKAVVFPSGIRALYAVKHNGFMNFKSVQDAPDLTQKIVGLDRLSTDLKSGKVPNYSQIILNQCHEMHGLAECPNQDRLIQTGDAQIGKVVDQIMKSTIWSLPDNSAIVLTWDEDNNPAQKTDPQGCCGFDPKGSTNFGGGHIATIVITNHGARGIVDPTPYNHYSLLRTTEDALGIYEYLNEAGDLDKGVKPMKKLFALPVTRMN</sequence>